<name>A0ABP0MGQ9_9DINO</name>
<protein>
    <submittedName>
        <fullName evidence="3">PDZ domain-containing protein</fullName>
    </submittedName>
</protein>
<feature type="compositionally biased region" description="Low complexity" evidence="2">
    <location>
        <begin position="211"/>
        <end position="221"/>
    </location>
</feature>
<dbReference type="InterPro" id="IPR036034">
    <property type="entry name" value="PDZ_sf"/>
</dbReference>
<evidence type="ECO:0000313" key="4">
    <source>
        <dbReference type="Proteomes" id="UP001642464"/>
    </source>
</evidence>
<organism evidence="3 4">
    <name type="scientific">Durusdinium trenchii</name>
    <dbReference type="NCBI Taxonomy" id="1381693"/>
    <lineage>
        <taxon>Eukaryota</taxon>
        <taxon>Sar</taxon>
        <taxon>Alveolata</taxon>
        <taxon>Dinophyceae</taxon>
        <taxon>Suessiales</taxon>
        <taxon>Symbiodiniaceae</taxon>
        <taxon>Durusdinium</taxon>
    </lineage>
</organism>
<evidence type="ECO:0000256" key="2">
    <source>
        <dbReference type="SAM" id="MobiDB-lite"/>
    </source>
</evidence>
<feature type="coiled-coil region" evidence="1">
    <location>
        <begin position="124"/>
        <end position="151"/>
    </location>
</feature>
<dbReference type="Gene3D" id="2.30.42.10">
    <property type="match status" value="1"/>
</dbReference>
<dbReference type="EMBL" id="CAXAMM010021112">
    <property type="protein sequence ID" value="CAK9049284.1"/>
    <property type="molecule type" value="Genomic_DNA"/>
</dbReference>
<reference evidence="3 4" key="1">
    <citation type="submission" date="2024-02" db="EMBL/GenBank/DDBJ databases">
        <authorList>
            <person name="Chen Y."/>
            <person name="Shah S."/>
            <person name="Dougan E. K."/>
            <person name="Thang M."/>
            <person name="Chan C."/>
        </authorList>
    </citation>
    <scope>NUCLEOTIDE SEQUENCE [LARGE SCALE GENOMIC DNA]</scope>
</reference>
<comment type="caution">
    <text evidence="3">The sequence shown here is derived from an EMBL/GenBank/DDBJ whole genome shotgun (WGS) entry which is preliminary data.</text>
</comment>
<gene>
    <name evidence="3" type="ORF">SCF082_LOCUS27327</name>
</gene>
<keyword evidence="4" id="KW-1185">Reference proteome</keyword>
<keyword evidence="1" id="KW-0175">Coiled coil</keyword>
<accession>A0ABP0MGQ9</accession>
<evidence type="ECO:0000313" key="3">
    <source>
        <dbReference type="EMBL" id="CAK9049284.1"/>
    </source>
</evidence>
<dbReference type="SUPFAM" id="SSF50156">
    <property type="entry name" value="PDZ domain-like"/>
    <property type="match status" value="1"/>
</dbReference>
<feature type="region of interest" description="Disordered" evidence="2">
    <location>
        <begin position="189"/>
        <end position="221"/>
    </location>
</feature>
<sequence length="221" mass="24293">MSKPGSVRASVRDHEVDDSVASLGFGFLHLPPTRRSPLVIKTVKKDSWADLQGVVPGTELLELDGEEAGCLTPEHFREALQRRPLRLKLAPPYGEVWPLGAGTGRAADFLGKGHLTVSEVDGNLAKAMAHSNELEQRARQLQAHFQQAQKGMMEINRLCDQADNTIIQGQVLLNRSAHRLHELNERLQQLQPSGVPESPPVSKAKPNATVRRPSSSRSSLR</sequence>
<proteinExistence type="predicted"/>
<dbReference type="Proteomes" id="UP001642464">
    <property type="component" value="Unassembled WGS sequence"/>
</dbReference>
<evidence type="ECO:0000256" key="1">
    <source>
        <dbReference type="SAM" id="Coils"/>
    </source>
</evidence>